<dbReference type="Proteomes" id="UP001152523">
    <property type="component" value="Unassembled WGS sequence"/>
</dbReference>
<dbReference type="NCBIfam" id="TIGR01640">
    <property type="entry name" value="F_box_assoc_1"/>
    <property type="match status" value="1"/>
</dbReference>
<dbReference type="InterPro" id="IPR013187">
    <property type="entry name" value="F-box-assoc_dom_typ3"/>
</dbReference>
<protein>
    <recommendedName>
        <fullName evidence="1">F-box domain-containing protein</fullName>
    </recommendedName>
</protein>
<keyword evidence="3" id="KW-1185">Reference proteome</keyword>
<accession>A0AAV0EJS9</accession>
<dbReference type="PANTHER" id="PTHR31672">
    <property type="entry name" value="BNACNNG10540D PROTEIN"/>
    <property type="match status" value="1"/>
</dbReference>
<dbReference type="SUPFAM" id="SSF81383">
    <property type="entry name" value="F-box domain"/>
    <property type="match status" value="1"/>
</dbReference>
<dbReference type="AlphaFoldDB" id="A0AAV0EJS9"/>
<dbReference type="PROSITE" id="PS50181">
    <property type="entry name" value="FBOX"/>
    <property type="match status" value="1"/>
</dbReference>
<reference evidence="2" key="1">
    <citation type="submission" date="2022-07" db="EMBL/GenBank/DDBJ databases">
        <authorList>
            <person name="Macas J."/>
            <person name="Novak P."/>
            <person name="Neumann P."/>
        </authorList>
    </citation>
    <scope>NUCLEOTIDE SEQUENCE</scope>
</reference>
<sequence length="415" mass="48624">MRMVLECIEWIFHTWNDYIQRRKVGYIPKEIVFEILSRLPADEVLKCQRVSKEWKEIIVHSPLFSQTQLSRASPIILVQYVCPFLGAGKMQLYFLDEGAKKKDKMMENVYTKPTLSVLKVLCILIFSYNGFLIFDEHIAWNHTSEFFIYNPITREEVAIRKPVKRGGRVCGMYLHPSTGDYRFIYCIFGENGVGRHKYVIGCRGGGNVKWREVCSLRYTPSFPAAPVILNDIIYWVVNKTKAIKTQSYPSVCAASVLTFDTETEELRVMPHPGRTCTNSNSCQLYDTENIQLLEMENKLVFCHQSWKCIRIWMLEDPIEWHWVMRYSVSFHWVSRYFKGISARREVKLLRIRDGELLLCWYTTGLFLYHLELHTVRKLDLGIKKTGPYGTYTCDSFAYCNFASYTKSLESWTKHA</sequence>
<proteinExistence type="predicted"/>
<dbReference type="InterPro" id="IPR036047">
    <property type="entry name" value="F-box-like_dom_sf"/>
</dbReference>
<dbReference type="EMBL" id="CAMAPF010000924">
    <property type="protein sequence ID" value="CAH9122324.1"/>
    <property type="molecule type" value="Genomic_DNA"/>
</dbReference>
<evidence type="ECO:0000313" key="2">
    <source>
        <dbReference type="EMBL" id="CAH9122324.1"/>
    </source>
</evidence>
<name>A0AAV0EJS9_9ASTE</name>
<dbReference type="Gene3D" id="1.20.1280.50">
    <property type="match status" value="1"/>
</dbReference>
<dbReference type="PANTHER" id="PTHR31672:SF13">
    <property type="entry name" value="F-BOX PROTEIN CPR30-LIKE"/>
    <property type="match status" value="1"/>
</dbReference>
<dbReference type="Pfam" id="PF12937">
    <property type="entry name" value="F-box-like"/>
    <property type="match status" value="1"/>
</dbReference>
<evidence type="ECO:0000313" key="3">
    <source>
        <dbReference type="Proteomes" id="UP001152523"/>
    </source>
</evidence>
<comment type="caution">
    <text evidence="2">The sequence shown here is derived from an EMBL/GenBank/DDBJ whole genome shotgun (WGS) entry which is preliminary data.</text>
</comment>
<dbReference type="Pfam" id="PF08268">
    <property type="entry name" value="FBA_3"/>
    <property type="match status" value="1"/>
</dbReference>
<organism evidence="2 3">
    <name type="scientific">Cuscuta epithymum</name>
    <dbReference type="NCBI Taxonomy" id="186058"/>
    <lineage>
        <taxon>Eukaryota</taxon>
        <taxon>Viridiplantae</taxon>
        <taxon>Streptophyta</taxon>
        <taxon>Embryophyta</taxon>
        <taxon>Tracheophyta</taxon>
        <taxon>Spermatophyta</taxon>
        <taxon>Magnoliopsida</taxon>
        <taxon>eudicotyledons</taxon>
        <taxon>Gunneridae</taxon>
        <taxon>Pentapetalae</taxon>
        <taxon>asterids</taxon>
        <taxon>lamiids</taxon>
        <taxon>Solanales</taxon>
        <taxon>Convolvulaceae</taxon>
        <taxon>Cuscuteae</taxon>
        <taxon>Cuscuta</taxon>
        <taxon>Cuscuta subgen. Cuscuta</taxon>
    </lineage>
</organism>
<evidence type="ECO:0000259" key="1">
    <source>
        <dbReference type="PROSITE" id="PS50181"/>
    </source>
</evidence>
<dbReference type="SMART" id="SM00256">
    <property type="entry name" value="FBOX"/>
    <property type="match status" value="1"/>
</dbReference>
<dbReference type="InterPro" id="IPR050796">
    <property type="entry name" value="SCF_F-box_component"/>
</dbReference>
<feature type="domain" description="F-box" evidence="1">
    <location>
        <begin position="21"/>
        <end position="67"/>
    </location>
</feature>
<dbReference type="InterPro" id="IPR017451">
    <property type="entry name" value="F-box-assoc_interact_dom"/>
</dbReference>
<dbReference type="InterPro" id="IPR001810">
    <property type="entry name" value="F-box_dom"/>
</dbReference>
<gene>
    <name evidence="2" type="ORF">CEPIT_LOCUS24388</name>
</gene>